<sequence>MALASQTMQLDFSISWKPFFLDARLPGGEGKDKMEHYKQKFGAARVAQMLPQMQRTFAEEGIPNYSIDGRVGNTMDSHRLLEYALSSGGAAKQDALVEHLFKQYFIQGRSLSSRSVLLEAAAAVDLERAAEILDADDYTEQVWSKVESAYAAGVSGVPYFRIDGGGRGKEVSGGQPPEVFLNIFSSLSSAPSLPGPSAFAAGGSIRVVGLQAAAVHNGKAGTVVGAQGSRLQVELEDGVQIALRPENLEAIVDHAPVDCA</sequence>
<dbReference type="InterPro" id="IPR036249">
    <property type="entry name" value="Thioredoxin-like_sf"/>
</dbReference>
<dbReference type="PANTHER" id="PTHR13887:SF41">
    <property type="entry name" value="THIOREDOXIN SUPERFAMILY PROTEIN"/>
    <property type="match status" value="1"/>
</dbReference>
<reference evidence="2" key="1">
    <citation type="submission" date="2021-01" db="EMBL/GenBank/DDBJ databases">
        <authorList>
            <person name="Corre E."/>
            <person name="Pelletier E."/>
            <person name="Niang G."/>
            <person name="Scheremetjew M."/>
            <person name="Finn R."/>
            <person name="Kale V."/>
            <person name="Holt S."/>
            <person name="Cochrane G."/>
            <person name="Meng A."/>
            <person name="Brown T."/>
            <person name="Cohen L."/>
        </authorList>
    </citation>
    <scope>NUCLEOTIDE SEQUENCE</scope>
    <source>
        <strain evidence="2">CCMP281</strain>
    </source>
</reference>
<evidence type="ECO:0000259" key="1">
    <source>
        <dbReference type="Pfam" id="PF01323"/>
    </source>
</evidence>
<dbReference type="SUPFAM" id="SSF52833">
    <property type="entry name" value="Thioredoxin-like"/>
    <property type="match status" value="1"/>
</dbReference>
<feature type="domain" description="DSBA-like thioredoxin" evidence="1">
    <location>
        <begin position="10"/>
        <end position="182"/>
    </location>
</feature>
<dbReference type="GO" id="GO:0016491">
    <property type="term" value="F:oxidoreductase activity"/>
    <property type="evidence" value="ECO:0007669"/>
    <property type="project" value="InterPro"/>
</dbReference>
<accession>A0A7S3F3L5</accession>
<evidence type="ECO:0000313" key="2">
    <source>
        <dbReference type="EMBL" id="CAE0122648.1"/>
    </source>
</evidence>
<dbReference type="AlphaFoldDB" id="A0A7S3F3L5"/>
<dbReference type="CDD" id="cd03024">
    <property type="entry name" value="DsbA_FrnE"/>
    <property type="match status" value="1"/>
</dbReference>
<proteinExistence type="predicted"/>
<dbReference type="PANTHER" id="PTHR13887">
    <property type="entry name" value="GLUTATHIONE S-TRANSFERASE KAPPA"/>
    <property type="match status" value="1"/>
</dbReference>
<dbReference type="InterPro" id="IPR001853">
    <property type="entry name" value="DSBA-like_thioredoxin_dom"/>
</dbReference>
<protein>
    <recommendedName>
        <fullName evidence="1">DSBA-like thioredoxin domain-containing protein</fullName>
    </recommendedName>
</protein>
<name>A0A7S3F3L5_9EUKA</name>
<dbReference type="Gene3D" id="3.40.30.10">
    <property type="entry name" value="Glutaredoxin"/>
    <property type="match status" value="1"/>
</dbReference>
<dbReference type="EMBL" id="HBHX01042087">
    <property type="protein sequence ID" value="CAE0122648.1"/>
    <property type="molecule type" value="Transcribed_RNA"/>
</dbReference>
<dbReference type="Pfam" id="PF01323">
    <property type="entry name" value="DSBA"/>
    <property type="match status" value="1"/>
</dbReference>
<gene>
    <name evidence="2" type="ORF">HERI1096_LOCUS23349</name>
</gene>
<organism evidence="2">
    <name type="scientific">Haptolina ericina</name>
    <dbReference type="NCBI Taxonomy" id="156174"/>
    <lineage>
        <taxon>Eukaryota</taxon>
        <taxon>Haptista</taxon>
        <taxon>Haptophyta</taxon>
        <taxon>Prymnesiophyceae</taxon>
        <taxon>Prymnesiales</taxon>
        <taxon>Prymnesiaceae</taxon>
        <taxon>Haptolina</taxon>
    </lineage>
</organism>